<evidence type="ECO:0000313" key="3">
    <source>
        <dbReference type="Proteomes" id="UP001241472"/>
    </source>
</evidence>
<comment type="caution">
    <text evidence="2">The sequence shown here is derived from an EMBL/GenBank/DDBJ whole genome shotgun (WGS) entry which is preliminary data.</text>
</comment>
<feature type="transmembrane region" description="Helical" evidence="1">
    <location>
        <begin position="47"/>
        <end position="67"/>
    </location>
</feature>
<dbReference type="EMBL" id="JAUSRF010000007">
    <property type="protein sequence ID" value="MDP9837669.1"/>
    <property type="molecule type" value="Genomic_DNA"/>
</dbReference>
<organism evidence="2 3">
    <name type="scientific">Neorhizobium huautlense</name>
    <dbReference type="NCBI Taxonomy" id="67774"/>
    <lineage>
        <taxon>Bacteria</taxon>
        <taxon>Pseudomonadati</taxon>
        <taxon>Pseudomonadota</taxon>
        <taxon>Alphaproteobacteria</taxon>
        <taxon>Hyphomicrobiales</taxon>
        <taxon>Rhizobiaceae</taxon>
        <taxon>Rhizobium/Agrobacterium group</taxon>
        <taxon>Neorhizobium</taxon>
    </lineage>
</organism>
<gene>
    <name evidence="2" type="ORF">J2T09_002426</name>
</gene>
<sequence length="82" mass="9531">MNSMFLELIFILIYVVFASFMQSQLSGVRDLQFGADFYIKDGVAMPIYYWDRLWQVLSTYFVSYALFRGAMFISARGEGNGR</sequence>
<evidence type="ECO:0000313" key="2">
    <source>
        <dbReference type="EMBL" id="MDP9837669.1"/>
    </source>
</evidence>
<evidence type="ECO:0000256" key="1">
    <source>
        <dbReference type="SAM" id="Phobius"/>
    </source>
</evidence>
<keyword evidence="3" id="KW-1185">Reference proteome</keyword>
<keyword evidence="1" id="KW-0812">Transmembrane</keyword>
<accession>A0ABT9PVB8</accession>
<keyword evidence="1" id="KW-0472">Membrane</keyword>
<name>A0ABT9PVB8_9HYPH</name>
<dbReference type="Proteomes" id="UP001241472">
    <property type="component" value="Unassembled WGS sequence"/>
</dbReference>
<proteinExistence type="predicted"/>
<reference evidence="2 3" key="1">
    <citation type="submission" date="2023-07" db="EMBL/GenBank/DDBJ databases">
        <title>Sorghum-associated microbial communities from plants grown in Nebraska, USA.</title>
        <authorList>
            <person name="Schachtman D."/>
        </authorList>
    </citation>
    <scope>NUCLEOTIDE SEQUENCE [LARGE SCALE GENOMIC DNA]</scope>
    <source>
        <strain evidence="2 3">DS1307</strain>
    </source>
</reference>
<protein>
    <submittedName>
        <fullName evidence="2">Uncharacterized protein</fullName>
    </submittedName>
</protein>
<keyword evidence="1" id="KW-1133">Transmembrane helix</keyword>